<evidence type="ECO:0000256" key="1">
    <source>
        <dbReference type="SAM" id="Phobius"/>
    </source>
</evidence>
<proteinExistence type="predicted"/>
<evidence type="ECO:0000313" key="2">
    <source>
        <dbReference type="EMBL" id="MFC7336411.1"/>
    </source>
</evidence>
<gene>
    <name evidence="2" type="ORF">ACFQY0_04415</name>
</gene>
<reference evidence="3" key="1">
    <citation type="journal article" date="2019" name="Int. J. Syst. Evol. Microbiol.">
        <title>The Global Catalogue of Microorganisms (GCM) 10K type strain sequencing project: providing services to taxonomists for standard genome sequencing and annotation.</title>
        <authorList>
            <consortium name="The Broad Institute Genomics Platform"/>
            <consortium name="The Broad Institute Genome Sequencing Center for Infectious Disease"/>
            <person name="Wu L."/>
            <person name="Ma J."/>
        </authorList>
    </citation>
    <scope>NUCLEOTIDE SEQUENCE [LARGE SCALE GENOMIC DNA]</scope>
    <source>
        <strain evidence="3">CGMCC 4.1467</strain>
    </source>
</reference>
<keyword evidence="1" id="KW-0472">Membrane</keyword>
<comment type="caution">
    <text evidence="2">The sequence shown here is derived from an EMBL/GenBank/DDBJ whole genome shotgun (WGS) entry which is preliminary data.</text>
</comment>
<keyword evidence="1" id="KW-1133">Transmembrane helix</keyword>
<evidence type="ECO:0008006" key="4">
    <source>
        <dbReference type="Google" id="ProtNLM"/>
    </source>
</evidence>
<sequence length="184" mass="19772">MWLGLVASAVGQGAEEDIRGPKPLIAVPEVEPATPWGLYVLGGLLALLVIGVLIWLLKRKTVPEVSAEDLAKRELDKLGREGTELEAGDFALAASQVVRSFIERKFGLAAPKRTTEEFLLELSRKENEALSSRMEPLRGFLKSCDMAKFAGADLSVGDRGELVAKARAFVETPADGPNDGKEAA</sequence>
<feature type="transmembrane region" description="Helical" evidence="1">
    <location>
        <begin position="37"/>
        <end position="57"/>
    </location>
</feature>
<organism evidence="2 3">
    <name type="scientific">Haloferula chungangensis</name>
    <dbReference type="NCBI Taxonomy" id="1048331"/>
    <lineage>
        <taxon>Bacteria</taxon>
        <taxon>Pseudomonadati</taxon>
        <taxon>Verrucomicrobiota</taxon>
        <taxon>Verrucomicrobiia</taxon>
        <taxon>Verrucomicrobiales</taxon>
        <taxon>Verrucomicrobiaceae</taxon>
        <taxon>Haloferula</taxon>
    </lineage>
</organism>
<dbReference type="Proteomes" id="UP001596472">
    <property type="component" value="Unassembled WGS sequence"/>
</dbReference>
<accession>A0ABW2L5N6</accession>
<keyword evidence="3" id="KW-1185">Reference proteome</keyword>
<evidence type="ECO:0000313" key="3">
    <source>
        <dbReference type="Proteomes" id="UP001596472"/>
    </source>
</evidence>
<keyword evidence="1" id="KW-0812">Transmembrane</keyword>
<name>A0ABW2L5N6_9BACT</name>
<protein>
    <recommendedName>
        <fullName evidence="4">DUF4381 domain-containing protein</fullName>
    </recommendedName>
</protein>
<dbReference type="EMBL" id="JBHTBS010000002">
    <property type="protein sequence ID" value="MFC7336411.1"/>
    <property type="molecule type" value="Genomic_DNA"/>
</dbReference>